<proteinExistence type="predicted"/>
<organism evidence="1">
    <name type="scientific">Rhizoctonia solani partitivirus 20</name>
    <dbReference type="NCBI Taxonomy" id="3162544"/>
    <lineage>
        <taxon>Viruses</taxon>
        <taxon>Riboviria</taxon>
        <taxon>Orthornavirae</taxon>
        <taxon>Pisuviricota</taxon>
        <taxon>Duplopiviricetes</taxon>
        <taxon>Durnavirales</taxon>
        <taxon>Partitiviridae</taxon>
    </lineage>
</organism>
<accession>A0AAU6MX92</accession>
<reference evidence="1" key="1">
    <citation type="submission" date="2024-02" db="EMBL/GenBank/DDBJ databases">
        <authorList>
            <person name="Urzo M.L.R."/>
            <person name="Cope A.E."/>
            <person name="Guinto T.D."/>
            <person name="Kondo H."/>
            <person name="Suzuki N."/>
        </authorList>
    </citation>
    <scope>NUCLEOTIDE SEQUENCE</scope>
    <source>
        <strain evidence="1">Tar-Rs-5</strain>
    </source>
</reference>
<protein>
    <submittedName>
        <fullName evidence="1">Capsid protein</fullName>
    </submittedName>
</protein>
<evidence type="ECO:0000313" key="1">
    <source>
        <dbReference type="EMBL" id="WVX84630.1"/>
    </source>
</evidence>
<sequence>MCMQDLTWFQSFLGPMSDYANLFNGSGTLADCSPDGPPVGAYIFTYTGKIAPSTPLASGPITTLDSKGVFELIGKIRTTQEIEEPIPERMAALTHIHARLPADHFFKSTNTSGASRNGNVWSQTPVYGPTVEHMELEHFSGSCARYVKKVFNA</sequence>
<dbReference type="EMBL" id="PP334488">
    <property type="protein sequence ID" value="WVX84630.1"/>
    <property type="molecule type" value="Genomic_RNA"/>
</dbReference>
<name>A0AAU6MX92_9VIRU</name>